<feature type="compositionally biased region" description="Acidic residues" evidence="1">
    <location>
        <begin position="48"/>
        <end position="61"/>
    </location>
</feature>
<sequence length="213" mass="23689">MTEGSFWMVPSRFPGPIVAAGNLVPFGSVARSIQHRTKMSNSRRIVINDDEEPAADAPVDDTDPKPAEDANPKPTSWRFVYGNQLTKSLLHRAAWCDATTTRITINRRNRRVLGTFPREKLHHKDMYYPRSSSAVFLFLARLLLTTNRDDDPISKHRMGAVFAYQRCTPKGPVIRTAEPKRQHPTPSHAAPTHSSDAPLNAPSPDTSSCPAPP</sequence>
<gene>
    <name evidence="2" type="ORF">B0T11DRAFT_347562</name>
</gene>
<feature type="compositionally biased region" description="Polar residues" evidence="1">
    <location>
        <begin position="192"/>
        <end position="213"/>
    </location>
</feature>
<protein>
    <submittedName>
        <fullName evidence="2">Uncharacterized protein</fullName>
    </submittedName>
</protein>
<dbReference type="AlphaFoldDB" id="A0A8K0TU70"/>
<proteinExistence type="predicted"/>
<feature type="compositionally biased region" description="Basic and acidic residues" evidence="1">
    <location>
        <begin position="62"/>
        <end position="71"/>
    </location>
</feature>
<dbReference type="EMBL" id="JAGPXD010000001">
    <property type="protein sequence ID" value="KAH7377160.1"/>
    <property type="molecule type" value="Genomic_DNA"/>
</dbReference>
<feature type="region of interest" description="Disordered" evidence="1">
    <location>
        <begin position="172"/>
        <end position="213"/>
    </location>
</feature>
<comment type="caution">
    <text evidence="2">The sequence shown here is derived from an EMBL/GenBank/DDBJ whole genome shotgun (WGS) entry which is preliminary data.</text>
</comment>
<reference evidence="2" key="1">
    <citation type="journal article" date="2021" name="Nat. Commun.">
        <title>Genetic determinants of endophytism in the Arabidopsis root mycobiome.</title>
        <authorList>
            <person name="Mesny F."/>
            <person name="Miyauchi S."/>
            <person name="Thiergart T."/>
            <person name="Pickel B."/>
            <person name="Atanasova L."/>
            <person name="Karlsson M."/>
            <person name="Huettel B."/>
            <person name="Barry K.W."/>
            <person name="Haridas S."/>
            <person name="Chen C."/>
            <person name="Bauer D."/>
            <person name="Andreopoulos W."/>
            <person name="Pangilinan J."/>
            <person name="LaButti K."/>
            <person name="Riley R."/>
            <person name="Lipzen A."/>
            <person name="Clum A."/>
            <person name="Drula E."/>
            <person name="Henrissat B."/>
            <person name="Kohler A."/>
            <person name="Grigoriev I.V."/>
            <person name="Martin F.M."/>
            <person name="Hacquard S."/>
        </authorList>
    </citation>
    <scope>NUCLEOTIDE SEQUENCE</scope>
    <source>
        <strain evidence="2">MPI-CAGE-AT-0016</strain>
    </source>
</reference>
<accession>A0A8K0TU70</accession>
<organism evidence="2 3">
    <name type="scientific">Plectosphaerella cucumerina</name>
    <dbReference type="NCBI Taxonomy" id="40658"/>
    <lineage>
        <taxon>Eukaryota</taxon>
        <taxon>Fungi</taxon>
        <taxon>Dikarya</taxon>
        <taxon>Ascomycota</taxon>
        <taxon>Pezizomycotina</taxon>
        <taxon>Sordariomycetes</taxon>
        <taxon>Hypocreomycetidae</taxon>
        <taxon>Glomerellales</taxon>
        <taxon>Plectosphaerellaceae</taxon>
        <taxon>Plectosphaerella</taxon>
    </lineage>
</organism>
<keyword evidence="3" id="KW-1185">Reference proteome</keyword>
<evidence type="ECO:0000256" key="1">
    <source>
        <dbReference type="SAM" id="MobiDB-lite"/>
    </source>
</evidence>
<feature type="region of interest" description="Disordered" evidence="1">
    <location>
        <begin position="40"/>
        <end position="75"/>
    </location>
</feature>
<evidence type="ECO:0000313" key="3">
    <source>
        <dbReference type="Proteomes" id="UP000813385"/>
    </source>
</evidence>
<name>A0A8K0TU70_9PEZI</name>
<evidence type="ECO:0000313" key="2">
    <source>
        <dbReference type="EMBL" id="KAH7377160.1"/>
    </source>
</evidence>
<dbReference type="Proteomes" id="UP000813385">
    <property type="component" value="Unassembled WGS sequence"/>
</dbReference>